<dbReference type="GO" id="GO:0002376">
    <property type="term" value="P:immune system process"/>
    <property type="evidence" value="ECO:0007669"/>
    <property type="project" value="UniProtKB-KW"/>
</dbReference>
<dbReference type="InterPro" id="IPR047187">
    <property type="entry name" value="SF1_C_Upf1"/>
</dbReference>
<feature type="region of interest" description="Disordered" evidence="9">
    <location>
        <begin position="55"/>
        <end position="87"/>
    </location>
</feature>
<evidence type="ECO:0000256" key="5">
    <source>
        <dbReference type="ARBA" id="ARBA00022771"/>
    </source>
</evidence>
<dbReference type="PANTHER" id="PTHR10887:SF341">
    <property type="entry name" value="NFX1-TYPE ZINC FINGER-CONTAINING PROTEIN 1"/>
    <property type="match status" value="1"/>
</dbReference>
<evidence type="ECO:0000256" key="8">
    <source>
        <dbReference type="SAM" id="Coils"/>
    </source>
</evidence>
<dbReference type="Pfam" id="PF13087">
    <property type="entry name" value="AAA_12"/>
    <property type="match status" value="1"/>
</dbReference>
<dbReference type="Pfam" id="PF20173">
    <property type="entry name" value="ZnF_RZ-type"/>
    <property type="match status" value="1"/>
</dbReference>
<dbReference type="SMART" id="SM00438">
    <property type="entry name" value="ZnF_NFX"/>
    <property type="match status" value="9"/>
</dbReference>
<evidence type="ECO:0000259" key="10">
    <source>
        <dbReference type="PROSITE" id="PS51981"/>
    </source>
</evidence>
<name>A0AAW0YRG9_CHEQU</name>
<keyword evidence="6" id="KW-0862">Zinc</keyword>
<dbReference type="InterPro" id="IPR041679">
    <property type="entry name" value="DNA2/NAM7-like_C"/>
</dbReference>
<keyword evidence="5" id="KW-0863">Zinc-finger</keyword>
<dbReference type="GO" id="GO:0031048">
    <property type="term" value="P:regulatory ncRNA-mediated heterochromatin formation"/>
    <property type="evidence" value="ECO:0007669"/>
    <property type="project" value="TreeGrafter"/>
</dbReference>
<dbReference type="Proteomes" id="UP001445076">
    <property type="component" value="Unassembled WGS sequence"/>
</dbReference>
<dbReference type="CDD" id="cd18808">
    <property type="entry name" value="SF1_C_Upf1"/>
    <property type="match status" value="1"/>
</dbReference>
<dbReference type="InterPro" id="IPR057373">
    <property type="entry name" value="ZNFX1"/>
</dbReference>
<accession>A0AAW0YRG9</accession>
<evidence type="ECO:0000256" key="7">
    <source>
        <dbReference type="ARBA" id="ARBA00022859"/>
    </source>
</evidence>
<feature type="region of interest" description="Disordered" evidence="9">
    <location>
        <begin position="1"/>
        <end position="25"/>
    </location>
</feature>
<feature type="compositionally biased region" description="Polar residues" evidence="9">
    <location>
        <begin position="1"/>
        <end position="11"/>
    </location>
</feature>
<keyword evidence="3" id="KW-0479">Metal-binding</keyword>
<dbReference type="GO" id="GO:0031380">
    <property type="term" value="C:nuclear RNA-directed RNA polymerase complex"/>
    <property type="evidence" value="ECO:0007669"/>
    <property type="project" value="TreeGrafter"/>
</dbReference>
<evidence type="ECO:0000256" key="4">
    <source>
        <dbReference type="ARBA" id="ARBA00022737"/>
    </source>
</evidence>
<dbReference type="PANTHER" id="PTHR10887">
    <property type="entry name" value="DNA2/NAM7 HELICASE FAMILY"/>
    <property type="match status" value="1"/>
</dbReference>
<evidence type="ECO:0000313" key="12">
    <source>
        <dbReference type="Proteomes" id="UP001445076"/>
    </source>
</evidence>
<dbReference type="FunFam" id="3.40.50.300:FF:000742">
    <property type="entry name" value="NFX1-type zinc finger-containing protein 1"/>
    <property type="match status" value="1"/>
</dbReference>
<dbReference type="CDD" id="cd06008">
    <property type="entry name" value="NF-X1-zinc-finger"/>
    <property type="match status" value="1"/>
</dbReference>
<dbReference type="GO" id="GO:0005737">
    <property type="term" value="C:cytoplasm"/>
    <property type="evidence" value="ECO:0007669"/>
    <property type="project" value="UniProtKB-SubCell"/>
</dbReference>
<feature type="compositionally biased region" description="Basic and acidic residues" evidence="9">
    <location>
        <begin position="55"/>
        <end position="67"/>
    </location>
</feature>
<feature type="coiled-coil region" evidence="8">
    <location>
        <begin position="900"/>
        <end position="927"/>
    </location>
</feature>
<comment type="caution">
    <text evidence="11">The sequence shown here is derived from an EMBL/GenBank/DDBJ whole genome shotgun (WGS) entry which is preliminary data.</text>
</comment>
<dbReference type="InterPro" id="IPR000967">
    <property type="entry name" value="Znf_NFX1"/>
</dbReference>
<dbReference type="Pfam" id="PF13086">
    <property type="entry name" value="AAA_11"/>
    <property type="match status" value="1"/>
</dbReference>
<dbReference type="InterPro" id="IPR045055">
    <property type="entry name" value="DNA2/NAM7-like"/>
</dbReference>
<keyword evidence="2" id="KW-0963">Cytoplasm</keyword>
<dbReference type="EMBL" id="JARKIK010000001">
    <property type="protein sequence ID" value="KAK8754178.1"/>
    <property type="molecule type" value="Genomic_DNA"/>
</dbReference>
<evidence type="ECO:0000256" key="3">
    <source>
        <dbReference type="ARBA" id="ARBA00022723"/>
    </source>
</evidence>
<dbReference type="GO" id="GO:0004386">
    <property type="term" value="F:helicase activity"/>
    <property type="evidence" value="ECO:0007669"/>
    <property type="project" value="InterPro"/>
</dbReference>
<dbReference type="InterPro" id="IPR027417">
    <property type="entry name" value="P-loop_NTPase"/>
</dbReference>
<dbReference type="InterPro" id="IPR046439">
    <property type="entry name" value="ZF_RZ_dom"/>
</dbReference>
<gene>
    <name evidence="11" type="ORF">OTU49_014606</name>
</gene>
<keyword evidence="4" id="KW-0677">Repeat</keyword>
<reference evidence="11 12" key="1">
    <citation type="journal article" date="2024" name="BMC Genomics">
        <title>Genome assembly of redclaw crayfish (Cherax quadricarinatus) provides insights into its immune adaptation and hypoxia tolerance.</title>
        <authorList>
            <person name="Liu Z."/>
            <person name="Zheng J."/>
            <person name="Li H."/>
            <person name="Fang K."/>
            <person name="Wang S."/>
            <person name="He J."/>
            <person name="Zhou D."/>
            <person name="Weng S."/>
            <person name="Chi M."/>
            <person name="Gu Z."/>
            <person name="He J."/>
            <person name="Li F."/>
            <person name="Wang M."/>
        </authorList>
    </citation>
    <scope>NUCLEOTIDE SEQUENCE [LARGE SCALE GENOMIC DNA]</scope>
    <source>
        <strain evidence="11">ZL_2023a</strain>
    </source>
</reference>
<dbReference type="SUPFAM" id="SSF52540">
    <property type="entry name" value="P-loop containing nucleoside triphosphate hydrolases"/>
    <property type="match status" value="1"/>
</dbReference>
<dbReference type="Gene3D" id="3.40.50.300">
    <property type="entry name" value="P-loop containing nucleotide triphosphate hydrolases"/>
    <property type="match status" value="3"/>
</dbReference>
<dbReference type="PROSITE" id="PS51981">
    <property type="entry name" value="ZF_RZ"/>
    <property type="match status" value="1"/>
</dbReference>
<feature type="coiled-coil region" evidence="8">
    <location>
        <begin position="239"/>
        <end position="266"/>
    </location>
</feature>
<sequence length="2069" mass="236665">MNIMDTSQLATSARHCEEEEEDDDDKIEDECLFRGSFGKKDASRWASSSIHYGDYHTSHEDKNRNDRSGWGQRRGRGNDFGMRRGGKEVGLDHRRKRDYPISFRELERLLQVPSDVVVTELLRKGSGYHQLFEEDNVKDKFILLIKVLSHASSTQSNKENLCDLFNKTFETKFIDKLCNFVFSIKRLYLNNAKQLFTKLLVILEAYANAMPTNAIDKLPSLLDACIAVLTPLKEKNLISEILFKQYEDLQEMLTEASKQWEQEKKLDAEERRRQKYEMDHMEPPDDFKEYSVLPTPGDLSAVERPFLRKNIIKGKYNDPDHYLDVQFRLLREDFVRPLRKGIQDFKSERGNKIRDVRIYQGVTVVGSHIKNLAIIHHVQLSMLYGVKFENSKRLLYGNLLCFSSDGFRTLLLASVAERDQELLKKGIIGVQFESDIEMFDMSSKFLMVESRAYFMPYKHVLMALKNMSGTSFPLAPYIVYVEPNIKSPLYLDDGEIYDLRVIRNMKMMKKSEAYNTLFDIEIDTEEPEDSQWMHLKEVNVKEDLRAWPSENDLGLDSSQRRALRSGLTRQLAIIQGPPGTGKTFIGLKITQILLHNSQVWKNMDHPTPILVVCFTNHALDQFLEGMNSFTSNILRIGSRSKSVNINRFQVNSLVHTLQEQSGVPRSIRDRTFELRNQIVSLESKITFMRKMIKSHKSNEGILSFDLFISEGIIPPHLVEQLKVVSNDKFTGWLLCNIQQDNQEYHLQLQLAESQAKTTSLMQEKNVEKEDESGNEGDDHWKDVQDLCAIEEQDRLVVEEGWNHNYDLKYNIEYMDYETTNDRLSEKLKIAMNAYEKAADSDNKLRCTIVAGQMEALKIGLTLFGDPRELHQLEKEQQLNLWSLSIEKRWYLYNYWSEKFITKINDKIKILESNYQKISRTLQETRNQEYLYAMRHASVVGMTTTGAAQYNTVLKDLAPAIVIIEEAAEILESHVITSLTANCQHLVLIGDHQQLRPSATVYELATKYGLETSLFERLIKNGLAYETLEYQHRMRPSISRLLIPSIYPQLKNHPSVTGYPSVSGLTKNIFFLSHEIPEREDSDDNNSHENQYEAKFIIALCRHLILQGYSEDDITILTPYSGQFFLLRKLQRNCRECCDVRICVVDNFQGEENNIILLSLVRSNLEGNVGFLRTDNRICVALSRAKHGLYITGNMDLLCTSSELWKKIKEDLINEESIGNALTLRCKNHPDQLMLVSSGDDFANKSPEGGCNQVCGGSLPDCRHSCPRYCHVDDQKHREYKCQVPCPKILCELDHQCPKKCWEKCTPCEVPVAKVLPCSHIHRIPCHVDPSSYKCPTEVIKEKPLCQHKVKMPCHYDPKVFPCPMDCDTRLDCGHKCRLNCHHTSDPDHILYNCLENCTRLNAGCSQNHTCQKKCYEDCGSCIVKVKKILPCTHVANKVDCSERVEDIKCHKSCIKTLMCGHPCKKVCYQECGDCAVKVKKTVPGCNHIAEIECGLPATSSKCDGNCLKKLPCGHPCTKRCMDECTVNCTVLTPNTVKCPKGHSFKLPCHLINKVNGEDAWEYCEEPCSQVLKCGHTCVGNCGRCFQGRVHVSCSQPCKKPLVCGHICKNPCSAECPPCQESCQWRCKHSQCRKKCGMPCELCKMSCEWNCKHQKCDKLCGDKCSRKPCDHPCPKKLKCGHPCVGFCGDPCPPLCRICNFDELTEFMLLGFEDDDDSRFVLLEDCGHSIEVQGLEGWLTQDNNEIGMKTCPKCRKPMYNNRRYQDIILKTYETVKAVKNKYYQSQSKIKRKDIELILQDPEIAVHFMSRVKQLQQKLGIGRVMKRHKQVFVSEGELRLIQFQAQVLKKATSILMSLAEKTNTSSGVDYFLGRIHGVCKLSKNETRLRPRVEAIVELVMQKNTIIAPQMVEEVSCELQRLMILPAYWNFQEKFLTSSNESVRVIKAQLDKLMDPAVKFDSILDTKVCALLKESEKHYGGLGISQSEKIMILTTMGLRQGHWYKCPQGHIYCITECGGAMEEGTCPDCGSKIGGSSHRLRSDNTVAGEMDGARHAAWSEANNMANFNLLDEI</sequence>
<keyword evidence="8" id="KW-0175">Coiled coil</keyword>
<keyword evidence="7" id="KW-0391">Immunity</keyword>
<evidence type="ECO:0000256" key="9">
    <source>
        <dbReference type="SAM" id="MobiDB-lite"/>
    </source>
</evidence>
<dbReference type="InterPro" id="IPR041677">
    <property type="entry name" value="DNA2/NAM7_AAA_11"/>
</dbReference>
<protein>
    <recommendedName>
        <fullName evidence="10">RZ-type domain-containing protein</fullName>
    </recommendedName>
</protein>
<keyword evidence="12" id="KW-1185">Reference proteome</keyword>
<evidence type="ECO:0000256" key="6">
    <source>
        <dbReference type="ARBA" id="ARBA00022833"/>
    </source>
</evidence>
<organism evidence="11 12">
    <name type="scientific">Cherax quadricarinatus</name>
    <name type="common">Australian red claw crayfish</name>
    <dbReference type="NCBI Taxonomy" id="27406"/>
    <lineage>
        <taxon>Eukaryota</taxon>
        <taxon>Metazoa</taxon>
        <taxon>Ecdysozoa</taxon>
        <taxon>Arthropoda</taxon>
        <taxon>Crustacea</taxon>
        <taxon>Multicrustacea</taxon>
        <taxon>Malacostraca</taxon>
        <taxon>Eumalacostraca</taxon>
        <taxon>Eucarida</taxon>
        <taxon>Decapoda</taxon>
        <taxon>Pleocyemata</taxon>
        <taxon>Astacidea</taxon>
        <taxon>Parastacoidea</taxon>
        <taxon>Parastacidae</taxon>
        <taxon>Cherax</taxon>
    </lineage>
</organism>
<dbReference type="GO" id="GO:0008270">
    <property type="term" value="F:zinc ion binding"/>
    <property type="evidence" value="ECO:0007669"/>
    <property type="project" value="UniProtKB-KW"/>
</dbReference>
<comment type="subcellular location">
    <subcellularLocation>
        <location evidence="1">Cytoplasm</location>
    </subcellularLocation>
</comment>
<feature type="domain" description="RZ-type" evidence="10">
    <location>
        <begin position="1980"/>
        <end position="2049"/>
    </location>
</feature>
<evidence type="ECO:0000256" key="1">
    <source>
        <dbReference type="ARBA" id="ARBA00004496"/>
    </source>
</evidence>
<proteinExistence type="predicted"/>
<evidence type="ECO:0000256" key="2">
    <source>
        <dbReference type="ARBA" id="ARBA00022490"/>
    </source>
</evidence>
<evidence type="ECO:0000313" key="11">
    <source>
        <dbReference type="EMBL" id="KAK8754178.1"/>
    </source>
</evidence>
<dbReference type="Pfam" id="PF25396">
    <property type="entry name" value="ZNFX1"/>
    <property type="match status" value="1"/>
</dbReference>